<keyword evidence="8" id="KW-1185">Reference proteome</keyword>
<keyword evidence="2 7" id="KW-0645">Protease</keyword>
<evidence type="ECO:0000259" key="6">
    <source>
        <dbReference type="PROSITE" id="PS50106"/>
    </source>
</evidence>
<dbReference type="EMBL" id="JACCFW010000001">
    <property type="protein sequence ID" value="NYJ73824.1"/>
    <property type="molecule type" value="Genomic_DNA"/>
</dbReference>
<feature type="transmembrane region" description="Helical" evidence="5">
    <location>
        <begin position="34"/>
        <end position="57"/>
    </location>
</feature>
<dbReference type="InterPro" id="IPR001940">
    <property type="entry name" value="Peptidase_S1C"/>
</dbReference>
<dbReference type="Pfam" id="PF13365">
    <property type="entry name" value="Trypsin_2"/>
    <property type="match status" value="1"/>
</dbReference>
<dbReference type="InterPro" id="IPR043504">
    <property type="entry name" value="Peptidase_S1_PA_chymotrypsin"/>
</dbReference>
<dbReference type="PANTHER" id="PTHR43343">
    <property type="entry name" value="PEPTIDASE S12"/>
    <property type="match status" value="1"/>
</dbReference>
<dbReference type="InterPro" id="IPR051201">
    <property type="entry name" value="Chloro_Bact_Ser_Proteases"/>
</dbReference>
<accession>A0A853DFI9</accession>
<evidence type="ECO:0000256" key="2">
    <source>
        <dbReference type="ARBA" id="ARBA00022670"/>
    </source>
</evidence>
<dbReference type="InterPro" id="IPR001478">
    <property type="entry name" value="PDZ"/>
</dbReference>
<evidence type="ECO:0000256" key="1">
    <source>
        <dbReference type="ARBA" id="ARBA00010541"/>
    </source>
</evidence>
<keyword evidence="5" id="KW-1133">Transmembrane helix</keyword>
<keyword evidence="3 7" id="KW-0378">Hydrolase</keyword>
<protein>
    <submittedName>
        <fullName evidence="7">Putative serine protease PepD</fullName>
        <ecNumber evidence="7">3.4.21.-</ecNumber>
    </submittedName>
</protein>
<feature type="compositionally biased region" description="Pro residues" evidence="4">
    <location>
        <begin position="1"/>
        <end position="27"/>
    </location>
</feature>
<comment type="caution">
    <text evidence="7">The sequence shown here is derived from an EMBL/GenBank/DDBJ whole genome shotgun (WGS) entry which is preliminary data.</text>
</comment>
<dbReference type="SUPFAM" id="SSF50156">
    <property type="entry name" value="PDZ domain-like"/>
    <property type="match status" value="1"/>
</dbReference>
<dbReference type="Pfam" id="PF13180">
    <property type="entry name" value="PDZ_2"/>
    <property type="match status" value="1"/>
</dbReference>
<dbReference type="PRINTS" id="PR00834">
    <property type="entry name" value="PROTEASES2C"/>
</dbReference>
<name>A0A853DFI9_9MICO</name>
<dbReference type="InterPro" id="IPR036034">
    <property type="entry name" value="PDZ_sf"/>
</dbReference>
<dbReference type="Proteomes" id="UP000571817">
    <property type="component" value="Unassembled WGS sequence"/>
</dbReference>
<dbReference type="RefSeq" id="WP_179479305.1">
    <property type="nucleotide sequence ID" value="NZ_JACCFW010000001.1"/>
</dbReference>
<sequence length="379" mass="37386">MTPSDPPGPQPPFLVPGPPPVPQPTPPRKGRAGLLAGGALVLALIAGAVGGVGGSLITHHYDRTDTADVAGGDQVSAIAKRSLPSVVTIQIADSTGKPVGTGSGFVIRSDGYIVTNNHVAEGAGSTGRLTVQFSDNSTASARIIGADASYDLAVIKVSHGTLPTLRYGDSDALIVGQSVIAVGAPLGLTGSVTTGIVSALNRPVTTGQSMSDVSYLNAVQTDAAINPGNSGGPLLDMHGRVVGVNSAIASTGGSSASDGQQSGNIGVGFAIPSAQVQRTVDQLIRTGKAEHPSIGIQVDTDYDGTGVRVGGVDAGGPAQRAGVATGDVITAVDGVKVAGPTAFIVALRSKPIGATVTLTIASNGGSRSVAVQTSASTNN</sequence>
<evidence type="ECO:0000256" key="5">
    <source>
        <dbReference type="SAM" id="Phobius"/>
    </source>
</evidence>
<organism evidence="7 8">
    <name type="scientific">Allobranchiibius huperziae</name>
    <dbReference type="NCBI Taxonomy" id="1874116"/>
    <lineage>
        <taxon>Bacteria</taxon>
        <taxon>Bacillati</taxon>
        <taxon>Actinomycetota</taxon>
        <taxon>Actinomycetes</taxon>
        <taxon>Micrococcales</taxon>
        <taxon>Dermacoccaceae</taxon>
        <taxon>Allobranchiibius</taxon>
    </lineage>
</organism>
<feature type="domain" description="PDZ" evidence="6">
    <location>
        <begin position="283"/>
        <end position="364"/>
    </location>
</feature>
<dbReference type="Gene3D" id="2.40.10.10">
    <property type="entry name" value="Trypsin-like serine proteases"/>
    <property type="match status" value="2"/>
</dbReference>
<keyword evidence="5" id="KW-0472">Membrane</keyword>
<evidence type="ECO:0000256" key="4">
    <source>
        <dbReference type="SAM" id="MobiDB-lite"/>
    </source>
</evidence>
<dbReference type="GO" id="GO:0004252">
    <property type="term" value="F:serine-type endopeptidase activity"/>
    <property type="evidence" value="ECO:0007669"/>
    <property type="project" value="InterPro"/>
</dbReference>
<dbReference type="Gene3D" id="2.30.42.10">
    <property type="match status" value="1"/>
</dbReference>
<dbReference type="SUPFAM" id="SSF50494">
    <property type="entry name" value="Trypsin-like serine proteases"/>
    <property type="match status" value="1"/>
</dbReference>
<dbReference type="PANTHER" id="PTHR43343:SF3">
    <property type="entry name" value="PROTEASE DO-LIKE 8, CHLOROPLASTIC"/>
    <property type="match status" value="1"/>
</dbReference>
<dbReference type="GO" id="GO:0006508">
    <property type="term" value="P:proteolysis"/>
    <property type="evidence" value="ECO:0007669"/>
    <property type="project" value="UniProtKB-KW"/>
</dbReference>
<feature type="region of interest" description="Disordered" evidence="4">
    <location>
        <begin position="1"/>
        <end position="32"/>
    </location>
</feature>
<comment type="similarity">
    <text evidence="1">Belongs to the peptidase S1C family.</text>
</comment>
<dbReference type="InterPro" id="IPR009003">
    <property type="entry name" value="Peptidase_S1_PA"/>
</dbReference>
<dbReference type="SMART" id="SM00228">
    <property type="entry name" value="PDZ"/>
    <property type="match status" value="1"/>
</dbReference>
<gene>
    <name evidence="7" type="ORF">HNR15_000787</name>
</gene>
<evidence type="ECO:0000256" key="3">
    <source>
        <dbReference type="ARBA" id="ARBA00022801"/>
    </source>
</evidence>
<evidence type="ECO:0000313" key="7">
    <source>
        <dbReference type="EMBL" id="NYJ73824.1"/>
    </source>
</evidence>
<evidence type="ECO:0000313" key="8">
    <source>
        <dbReference type="Proteomes" id="UP000571817"/>
    </source>
</evidence>
<keyword evidence="5" id="KW-0812">Transmembrane</keyword>
<dbReference type="AlphaFoldDB" id="A0A853DFI9"/>
<reference evidence="7 8" key="1">
    <citation type="submission" date="2020-07" db="EMBL/GenBank/DDBJ databases">
        <title>Sequencing the genomes of 1000 actinobacteria strains.</title>
        <authorList>
            <person name="Klenk H.-P."/>
        </authorList>
    </citation>
    <scope>NUCLEOTIDE SEQUENCE [LARGE SCALE GENOMIC DNA]</scope>
    <source>
        <strain evidence="7 8">DSM 29531</strain>
    </source>
</reference>
<proteinExistence type="inferred from homology"/>
<dbReference type="PROSITE" id="PS50106">
    <property type="entry name" value="PDZ"/>
    <property type="match status" value="1"/>
</dbReference>
<dbReference type="EC" id="3.4.21.-" evidence="7"/>